<dbReference type="InterPro" id="IPR008928">
    <property type="entry name" value="6-hairpin_glycosidase_sf"/>
</dbReference>
<evidence type="ECO:0000313" key="6">
    <source>
        <dbReference type="Proteomes" id="UP000267223"/>
    </source>
</evidence>
<dbReference type="OrthoDB" id="1111500at2"/>
<evidence type="ECO:0000256" key="3">
    <source>
        <dbReference type="SAM" id="SignalP"/>
    </source>
</evidence>
<evidence type="ECO:0000256" key="2">
    <source>
        <dbReference type="ARBA" id="ARBA00022679"/>
    </source>
</evidence>
<accession>A0A3M9NMJ8</accession>
<dbReference type="Pfam" id="PF17167">
    <property type="entry name" value="Glyco_hydro_94"/>
    <property type="match status" value="1"/>
</dbReference>
<dbReference type="GO" id="GO:0016757">
    <property type="term" value="F:glycosyltransferase activity"/>
    <property type="evidence" value="ECO:0007669"/>
    <property type="project" value="UniProtKB-KW"/>
</dbReference>
<evidence type="ECO:0000256" key="1">
    <source>
        <dbReference type="ARBA" id="ARBA00022676"/>
    </source>
</evidence>
<dbReference type="Gene3D" id="1.50.10.10">
    <property type="match status" value="1"/>
</dbReference>
<gene>
    <name evidence="5" type="ORF">EFY79_04915</name>
</gene>
<comment type="caution">
    <text evidence="5">The sequence shown here is derived from an EMBL/GenBank/DDBJ whole genome shotgun (WGS) entry which is preliminary data.</text>
</comment>
<protein>
    <recommendedName>
        <fullName evidence="4">Glycosyl hydrolase 94 catalytic domain-containing protein</fullName>
    </recommendedName>
</protein>
<organism evidence="5 6">
    <name type="scientific">Hanamia caeni</name>
    <dbReference type="NCBI Taxonomy" id="2294116"/>
    <lineage>
        <taxon>Bacteria</taxon>
        <taxon>Pseudomonadati</taxon>
        <taxon>Bacteroidota</taxon>
        <taxon>Chitinophagia</taxon>
        <taxon>Chitinophagales</taxon>
        <taxon>Chitinophagaceae</taxon>
        <taxon>Hanamia</taxon>
    </lineage>
</organism>
<dbReference type="EMBL" id="RJJR01000002">
    <property type="protein sequence ID" value="RNI39001.1"/>
    <property type="molecule type" value="Genomic_DNA"/>
</dbReference>
<name>A0A3M9NMJ8_9BACT</name>
<dbReference type="InterPro" id="IPR012341">
    <property type="entry name" value="6hp_glycosidase-like_sf"/>
</dbReference>
<dbReference type="SUPFAM" id="SSF48208">
    <property type="entry name" value="Six-hairpin glycosidases"/>
    <property type="match status" value="1"/>
</dbReference>
<keyword evidence="1" id="KW-0328">Glycosyltransferase</keyword>
<reference evidence="5 6" key="1">
    <citation type="submission" date="2018-11" db="EMBL/GenBank/DDBJ databases">
        <title>Draft genome sequence of Ferruginibacter sp. BO-59.</title>
        <authorList>
            <person name="Im W.T."/>
        </authorList>
    </citation>
    <scope>NUCLEOTIDE SEQUENCE [LARGE SCALE GENOMIC DNA]</scope>
    <source>
        <strain evidence="5 6">BO-59</strain>
    </source>
</reference>
<evidence type="ECO:0000313" key="5">
    <source>
        <dbReference type="EMBL" id="RNI39001.1"/>
    </source>
</evidence>
<feature type="domain" description="Glycosyl hydrolase 94 catalytic" evidence="4">
    <location>
        <begin position="42"/>
        <end position="306"/>
    </location>
</feature>
<dbReference type="InterPro" id="IPR033432">
    <property type="entry name" value="GH94_catalytic"/>
</dbReference>
<keyword evidence="6" id="KW-1185">Reference proteome</keyword>
<dbReference type="AlphaFoldDB" id="A0A3M9NMJ8"/>
<evidence type="ECO:0000259" key="4">
    <source>
        <dbReference type="Pfam" id="PF17167"/>
    </source>
</evidence>
<dbReference type="GO" id="GO:0005975">
    <property type="term" value="P:carbohydrate metabolic process"/>
    <property type="evidence" value="ECO:0007669"/>
    <property type="project" value="InterPro"/>
</dbReference>
<proteinExistence type="predicted"/>
<feature type="chain" id="PRO_5018308506" description="Glycosyl hydrolase 94 catalytic domain-containing protein" evidence="3">
    <location>
        <begin position="18"/>
        <end position="429"/>
    </location>
</feature>
<feature type="signal peptide" evidence="3">
    <location>
        <begin position="1"/>
        <end position="17"/>
    </location>
</feature>
<dbReference type="Proteomes" id="UP000267223">
    <property type="component" value="Unassembled WGS sequence"/>
</dbReference>
<keyword evidence="2" id="KW-0808">Transferase</keyword>
<sequence>MMRLKILIVICLLLAFAWQDSLFSQSHTGIKSEILKDSSLNRVKSMAAGLIETGFNAGSGYGEVWIRDFNTFIELSCKLMPRDSIKDRLRVFFQMQGDDGNIVDGYIPKKKADVGYNYIYSKNAPDFAGHKNTVETDQETSLIQAVYKYVTATKDYNFLNENIDGKSVQSRLSDALEFLMNKRYSPEYGLIYGATTVDWGDVQPETKWGVVLDSTSHLAIDIYDNAMLVIALNNYIELFPGSKRWEDVRDKIRANIRKYLWDEKGQKFIPHIYLNGSPFPASFDENKINYHGGTTVAIKAGLLNKKEIQEVNEQMLRDVKLSGAMSIGLTIYPPYPEGYFKNKGMFPYGYQNGGDWTWFGARTITQLAKYGFLKEAYHEIRPMIDRVIKNNGFYEWYTVDGKPAGSGSFRGSAGVLYTAITTLQESASQ</sequence>
<keyword evidence="3" id="KW-0732">Signal</keyword>